<dbReference type="PANTHER" id="PTHR35164:SF14">
    <property type="entry name" value="OS04G0450900 PROTEIN"/>
    <property type="match status" value="1"/>
</dbReference>
<evidence type="ECO:0000313" key="3">
    <source>
        <dbReference type="EMBL" id="CAD6263519.1"/>
    </source>
</evidence>
<feature type="compositionally biased region" description="Low complexity" evidence="2">
    <location>
        <begin position="337"/>
        <end position="352"/>
    </location>
</feature>
<keyword evidence="1" id="KW-0175">Coiled coil</keyword>
<dbReference type="Proteomes" id="UP000604825">
    <property type="component" value="Unassembled WGS sequence"/>
</dbReference>
<evidence type="ECO:0000256" key="1">
    <source>
        <dbReference type="SAM" id="Coils"/>
    </source>
</evidence>
<proteinExistence type="predicted"/>
<evidence type="ECO:0000256" key="2">
    <source>
        <dbReference type="SAM" id="MobiDB-lite"/>
    </source>
</evidence>
<comment type="caution">
    <text evidence="3">The sequence shown here is derived from an EMBL/GenBank/DDBJ whole genome shotgun (WGS) entry which is preliminary data.</text>
</comment>
<feature type="coiled-coil region" evidence="1">
    <location>
        <begin position="73"/>
        <end position="100"/>
    </location>
</feature>
<accession>A0A811R214</accession>
<feature type="coiled-coil region" evidence="1">
    <location>
        <begin position="174"/>
        <end position="317"/>
    </location>
</feature>
<reference evidence="3" key="1">
    <citation type="submission" date="2020-10" db="EMBL/GenBank/DDBJ databases">
        <authorList>
            <person name="Han B."/>
            <person name="Lu T."/>
            <person name="Zhao Q."/>
            <person name="Huang X."/>
            <person name="Zhao Y."/>
        </authorList>
    </citation>
    <scope>NUCLEOTIDE SEQUENCE</scope>
</reference>
<dbReference type="PANTHER" id="PTHR35164">
    <property type="entry name" value="EXPRESSED PROTEIN"/>
    <property type="match status" value="1"/>
</dbReference>
<keyword evidence="4" id="KW-1185">Reference proteome</keyword>
<dbReference type="OrthoDB" id="774313at2759"/>
<sequence length="490" mass="54726">MQQQRVAQLEEELRREREEKARAVRELEDLRRDGEDGARGVAEKVHLLEREVDKSKESERKMLESLIYQTKQLEQTKISLEEAKLEITTLQQANRSLEAAAASARGRGVGVGGVEQRTSVRDLMFGGADEEIRVLRGELRTAMQGEERSRKALDDLSVALSDVTMEAKQVKVWLGEAQAELEAANAEAERLRAALADAEAELRAVSAERDRCRLEADECVAAWGDKERVFLDCVRASEEDVNRARQENTKLVESRRVIRDENARLRDILKQAVAEANVVKDSLELARAENARLNDAVADKESALQSLRQEYESIKVSEAAAQGSLKELNSLLAATTTTACSTPASAKTAPAPDYGFDQRLPNGMGSKNGTPQSASQRWMADKPRTPSRRRYSIGEPGKLKTGLSQSARMGNLNPKDRVFASLSNIADLKSAADAAMEDFDDEFDHVDESHYVDMEDSTKHKKKRPIFRKFGDLFRRKSFYKPNLAPVHTL</sequence>
<name>A0A811R214_9POAL</name>
<dbReference type="EMBL" id="CAJGYO010000012">
    <property type="protein sequence ID" value="CAD6263519.1"/>
    <property type="molecule type" value="Genomic_DNA"/>
</dbReference>
<gene>
    <name evidence="3" type="ORF">NCGR_LOCUS46824</name>
</gene>
<organism evidence="3 4">
    <name type="scientific">Miscanthus lutarioriparius</name>
    <dbReference type="NCBI Taxonomy" id="422564"/>
    <lineage>
        <taxon>Eukaryota</taxon>
        <taxon>Viridiplantae</taxon>
        <taxon>Streptophyta</taxon>
        <taxon>Embryophyta</taxon>
        <taxon>Tracheophyta</taxon>
        <taxon>Spermatophyta</taxon>
        <taxon>Magnoliopsida</taxon>
        <taxon>Liliopsida</taxon>
        <taxon>Poales</taxon>
        <taxon>Poaceae</taxon>
        <taxon>PACMAD clade</taxon>
        <taxon>Panicoideae</taxon>
        <taxon>Andropogonodae</taxon>
        <taxon>Andropogoneae</taxon>
        <taxon>Saccharinae</taxon>
        <taxon>Miscanthus</taxon>
    </lineage>
</organism>
<dbReference type="AlphaFoldDB" id="A0A811R214"/>
<feature type="compositionally biased region" description="Polar residues" evidence="2">
    <location>
        <begin position="365"/>
        <end position="376"/>
    </location>
</feature>
<protein>
    <submittedName>
        <fullName evidence="3">Uncharacterized protein</fullName>
    </submittedName>
</protein>
<feature type="coiled-coil region" evidence="1">
    <location>
        <begin position="6"/>
        <end position="33"/>
    </location>
</feature>
<feature type="region of interest" description="Disordered" evidence="2">
    <location>
        <begin position="337"/>
        <end position="411"/>
    </location>
</feature>
<evidence type="ECO:0000313" key="4">
    <source>
        <dbReference type="Proteomes" id="UP000604825"/>
    </source>
</evidence>